<dbReference type="InterPro" id="IPR036390">
    <property type="entry name" value="WH_DNA-bd_sf"/>
</dbReference>
<evidence type="ECO:0000259" key="1">
    <source>
        <dbReference type="PROSITE" id="PS50987"/>
    </source>
</evidence>
<dbReference type="InterPro" id="IPR036388">
    <property type="entry name" value="WH-like_DNA-bd_sf"/>
</dbReference>
<feature type="domain" description="HTH arsR-type" evidence="1">
    <location>
        <begin position="7"/>
        <end position="102"/>
    </location>
</feature>
<reference evidence="2 3" key="1">
    <citation type="submission" date="2020-11" db="EMBL/GenBank/DDBJ databases">
        <title>genome sequence of strain KACC 18849.</title>
        <authorList>
            <person name="Gao J."/>
            <person name="Zhang X."/>
        </authorList>
    </citation>
    <scope>NUCLEOTIDE SEQUENCE [LARGE SCALE GENOMIC DNA]</scope>
    <source>
        <strain evidence="2 3">KACC 18849</strain>
    </source>
</reference>
<dbReference type="Proteomes" id="UP000639859">
    <property type="component" value="Unassembled WGS sequence"/>
</dbReference>
<proteinExistence type="predicted"/>
<dbReference type="CDD" id="cd00090">
    <property type="entry name" value="HTH_ARSR"/>
    <property type="match status" value="1"/>
</dbReference>
<dbReference type="EMBL" id="JADWOX010000012">
    <property type="protein sequence ID" value="MBI1685363.1"/>
    <property type="molecule type" value="Genomic_DNA"/>
</dbReference>
<dbReference type="NCBIfam" id="NF033788">
    <property type="entry name" value="HTH_metalloreg"/>
    <property type="match status" value="1"/>
</dbReference>
<dbReference type="PROSITE" id="PS50987">
    <property type="entry name" value="HTH_ARSR_2"/>
    <property type="match status" value="1"/>
</dbReference>
<sequence>MSRLEAATGAAPPDPAAVFAALGDPTRLALLDRLSDGRPRSISALASGGDITRQAVTKHLRVLEGAGLVASLREGRESRFAYRPEQVRQARAWLDTVSARWDDALGRLKAFVEGV</sequence>
<dbReference type="SUPFAM" id="SSF46785">
    <property type="entry name" value="Winged helix' DNA-binding domain"/>
    <property type="match status" value="1"/>
</dbReference>
<gene>
    <name evidence="2" type="ORF">I4Q42_16960</name>
</gene>
<dbReference type="Pfam" id="PF12840">
    <property type="entry name" value="HTH_20"/>
    <property type="match status" value="1"/>
</dbReference>
<dbReference type="Gene3D" id="1.10.10.10">
    <property type="entry name" value="Winged helix-like DNA-binding domain superfamily/Winged helix DNA-binding domain"/>
    <property type="match status" value="1"/>
</dbReference>
<organism evidence="2 3">
    <name type="scientific">Caulobacter hibisci</name>
    <dbReference type="NCBI Taxonomy" id="2035993"/>
    <lineage>
        <taxon>Bacteria</taxon>
        <taxon>Pseudomonadati</taxon>
        <taxon>Pseudomonadota</taxon>
        <taxon>Alphaproteobacteria</taxon>
        <taxon>Caulobacterales</taxon>
        <taxon>Caulobacteraceae</taxon>
        <taxon>Caulobacter</taxon>
    </lineage>
</organism>
<dbReference type="PRINTS" id="PR00778">
    <property type="entry name" value="HTHARSR"/>
</dbReference>
<dbReference type="InterPro" id="IPR011991">
    <property type="entry name" value="ArsR-like_HTH"/>
</dbReference>
<evidence type="ECO:0000313" key="3">
    <source>
        <dbReference type="Proteomes" id="UP000639859"/>
    </source>
</evidence>
<dbReference type="PANTHER" id="PTHR38600">
    <property type="entry name" value="TRANSCRIPTIONAL REGULATORY PROTEIN"/>
    <property type="match status" value="1"/>
</dbReference>
<keyword evidence="3" id="KW-1185">Reference proteome</keyword>
<accession>A0ABS0T390</accession>
<protein>
    <submittedName>
        <fullName evidence="2">Helix-turn-helix transcriptional regulator</fullName>
    </submittedName>
</protein>
<name>A0ABS0T390_9CAUL</name>
<dbReference type="SMART" id="SM00418">
    <property type="entry name" value="HTH_ARSR"/>
    <property type="match status" value="1"/>
</dbReference>
<evidence type="ECO:0000313" key="2">
    <source>
        <dbReference type="EMBL" id="MBI1685363.1"/>
    </source>
</evidence>
<dbReference type="PANTHER" id="PTHR38600:SF1">
    <property type="entry name" value="TRANSCRIPTIONAL REGULATORY PROTEIN"/>
    <property type="match status" value="1"/>
</dbReference>
<dbReference type="RefSeq" id="WP_198577265.1">
    <property type="nucleotide sequence ID" value="NZ_JADWOX010000012.1"/>
</dbReference>
<dbReference type="InterPro" id="IPR001845">
    <property type="entry name" value="HTH_ArsR_DNA-bd_dom"/>
</dbReference>
<comment type="caution">
    <text evidence="2">The sequence shown here is derived from an EMBL/GenBank/DDBJ whole genome shotgun (WGS) entry which is preliminary data.</text>
</comment>